<dbReference type="EMBL" id="LMTZ01000030">
    <property type="protein sequence ID" value="KST69262.1"/>
    <property type="molecule type" value="Genomic_DNA"/>
</dbReference>
<evidence type="ECO:0008006" key="4">
    <source>
        <dbReference type="Google" id="ProtNLM"/>
    </source>
</evidence>
<comment type="caution">
    <text evidence="1">The sequence shown here is derived from an EMBL/GenBank/DDBJ whole genome shotgun (WGS) entry which is preliminary data.</text>
</comment>
<reference evidence="1 3" key="1">
    <citation type="journal article" date="2015" name="Genome Announc.">
        <title>Draft Genome of the Euendolithic (true boring) Cyanobacterium Mastigocoleus testarum strain BC008.</title>
        <authorList>
            <person name="Guida B.S."/>
            <person name="Garcia-Pichel F."/>
        </authorList>
    </citation>
    <scope>NUCLEOTIDE SEQUENCE [LARGE SCALE GENOMIC DNA]</scope>
    <source>
        <strain evidence="1 3">BC008</strain>
    </source>
</reference>
<dbReference type="EMBL" id="LMTZ01000028">
    <property type="protein sequence ID" value="KST69284.1"/>
    <property type="molecule type" value="Genomic_DNA"/>
</dbReference>
<sequence>MAKILISSLGVGGRFKNQDKPDREYRTTCYQIENKSYPKSTFMASVLYEHFDLDGIIFIGTVKSMWEEVYSFFCKKNSVPQDDDYWYKLASTIDTVTHESELTSLDLSPLETLLGEHSKCISIKYGLDEQELWLNFDKILEIVSFLKPGDEIYLDITHSFRSLSLFLFLTVTFLRDLASEKNIKIAGVYYGMLDVTSELKYTPVVDLKPLFDMTSWIKGAYSLQSYGDGSLIAQLLKSQNEQQLATQIEQLSNAININYVSAIQQKSSTLKNSLQNSIITGPFKYLKNTLEKFVNQFTRSSSVPESEYQLNLAGWYFENKRYATGYITLAEAIVTYVCEINDRDIRDKNERSEMKQFLTQLENKSSKLAQLYFKVNPVRNSIAHALLEEGKKVTRDSDAINQAKNYQREAKKIFQTGTLG</sequence>
<dbReference type="NCBIfam" id="TIGR02221">
    <property type="entry name" value="cas_TM1812"/>
    <property type="match status" value="1"/>
</dbReference>
<keyword evidence="3" id="KW-1185">Reference proteome</keyword>
<dbReference type="InterPro" id="IPR013383">
    <property type="entry name" value="CRISPR-assoc_prot_DxTHG_CS"/>
</dbReference>
<dbReference type="SUPFAM" id="SSF160980">
    <property type="entry name" value="SSO1389-like"/>
    <property type="match status" value="1"/>
</dbReference>
<dbReference type="Proteomes" id="UP000053372">
    <property type="component" value="Unassembled WGS sequence"/>
</dbReference>
<dbReference type="RefSeq" id="WP_027846819.1">
    <property type="nucleotide sequence ID" value="NZ_LMTZ01000028.1"/>
</dbReference>
<evidence type="ECO:0000313" key="2">
    <source>
        <dbReference type="EMBL" id="KST69284.1"/>
    </source>
</evidence>
<name>A0A0V7ZXY6_9CYAN</name>
<dbReference type="InterPro" id="IPR011742">
    <property type="entry name" value="CRISPR-assoc_prot_TM1812"/>
</dbReference>
<organism evidence="1 3">
    <name type="scientific">Mastigocoleus testarum BC008</name>
    <dbReference type="NCBI Taxonomy" id="371196"/>
    <lineage>
        <taxon>Bacteria</taxon>
        <taxon>Bacillati</taxon>
        <taxon>Cyanobacteriota</taxon>
        <taxon>Cyanophyceae</taxon>
        <taxon>Nostocales</taxon>
        <taxon>Hapalosiphonaceae</taxon>
        <taxon>Mastigocoleus</taxon>
    </lineage>
</organism>
<evidence type="ECO:0000313" key="1">
    <source>
        <dbReference type="EMBL" id="KST69262.1"/>
    </source>
</evidence>
<evidence type="ECO:0000313" key="3">
    <source>
        <dbReference type="Proteomes" id="UP000053372"/>
    </source>
</evidence>
<dbReference type="NCBIfam" id="TIGR02549">
    <property type="entry name" value="CRISPR_DxTHG"/>
    <property type="match status" value="1"/>
</dbReference>
<accession>A0A0V7ZXY6</accession>
<gene>
    <name evidence="1" type="ORF">BC008_03485</name>
    <name evidence="2" type="ORF">BC008_03600</name>
</gene>
<dbReference type="OrthoDB" id="9777703at2"/>
<proteinExistence type="predicted"/>
<protein>
    <recommendedName>
        <fullName evidence="4">CRISPR-associated protein</fullName>
    </recommendedName>
</protein>
<dbReference type="AlphaFoldDB" id="A0A0V7ZXY6"/>